<dbReference type="OrthoDB" id="4510469at2759"/>
<accession>A0A7R7W8C5</accession>
<name>A0A7R7W8C5_ASPKA</name>
<dbReference type="AlphaFoldDB" id="A0A7R7W8C5"/>
<dbReference type="KEGG" id="aluc:AKAW2_31549S"/>
<evidence type="ECO:0000313" key="3">
    <source>
        <dbReference type="Proteomes" id="UP000661280"/>
    </source>
</evidence>
<dbReference type="EMBL" id="AP024427">
    <property type="protein sequence ID" value="BCR98230.1"/>
    <property type="molecule type" value="Genomic_DNA"/>
</dbReference>
<protein>
    <submittedName>
        <fullName evidence="2">Uncharacterized protein</fullName>
    </submittedName>
</protein>
<gene>
    <name evidence="2" type="ORF">AKAW2_31549S</name>
</gene>
<dbReference type="Proteomes" id="UP000661280">
    <property type="component" value="Chromosome 3"/>
</dbReference>
<dbReference type="GeneID" id="64959555"/>
<evidence type="ECO:0000313" key="2">
    <source>
        <dbReference type="EMBL" id="BCR98230.1"/>
    </source>
</evidence>
<evidence type="ECO:0000256" key="1">
    <source>
        <dbReference type="SAM" id="MobiDB-lite"/>
    </source>
</evidence>
<reference evidence="2" key="2">
    <citation type="submission" date="2021-02" db="EMBL/GenBank/DDBJ databases">
        <title>Aspergillus luchuensis mut. kawachii IFO 4304 genome sequence.</title>
        <authorList>
            <person name="Mori K."/>
            <person name="Kadooka C."/>
            <person name="Goto M."/>
            <person name="Futagami T."/>
        </authorList>
    </citation>
    <scope>NUCLEOTIDE SEQUENCE</scope>
    <source>
        <strain evidence="2">IFO 4308</strain>
    </source>
</reference>
<feature type="region of interest" description="Disordered" evidence="1">
    <location>
        <begin position="59"/>
        <end position="123"/>
    </location>
</feature>
<feature type="compositionally biased region" description="Polar residues" evidence="1">
    <location>
        <begin position="59"/>
        <end position="74"/>
    </location>
</feature>
<keyword evidence="3" id="KW-1185">Reference proteome</keyword>
<organism evidence="2 3">
    <name type="scientific">Aspergillus kawachii</name>
    <name type="common">White koji mold</name>
    <name type="synonym">Aspergillus awamori var. kawachi</name>
    <dbReference type="NCBI Taxonomy" id="1069201"/>
    <lineage>
        <taxon>Eukaryota</taxon>
        <taxon>Fungi</taxon>
        <taxon>Dikarya</taxon>
        <taxon>Ascomycota</taxon>
        <taxon>Pezizomycotina</taxon>
        <taxon>Eurotiomycetes</taxon>
        <taxon>Eurotiomycetidae</taxon>
        <taxon>Eurotiales</taxon>
        <taxon>Aspergillaceae</taxon>
        <taxon>Aspergillus</taxon>
        <taxon>Aspergillus subgen. Circumdati</taxon>
    </lineage>
</organism>
<dbReference type="RefSeq" id="XP_041541996.1">
    <property type="nucleotide sequence ID" value="XM_041688186.1"/>
</dbReference>
<sequence>MMPGDFNDIKPANPPNAFKCFHLYLLDYTNKHQPQYLQGSNSHAGFLLSKTSIGLYSNPMSSSYARQQPRQTDLTMPDENEPSPARLEDVTIPSPARMGCSTSPDPKALSSGRDPVTPSPTRAALDSDAIRPAADLPTVSSARIHAQPMLLPSPIPLGTSRSPSITVTDWDAYSRRNAAARILTLQLIGCVDNDDKLRDEVASWYQEFRFQIWSPLASMIGINWRQVEQLCWQMGKEEIVRRATKRV</sequence>
<reference evidence="2" key="1">
    <citation type="submission" date="2021-01" db="EMBL/GenBank/DDBJ databases">
        <authorList>
            <consortium name="Aspergillus luchuensis mut. kawachii IFO 4304 genome sequencing consortium"/>
            <person name="Kazuki M."/>
            <person name="Futagami T."/>
        </authorList>
    </citation>
    <scope>NUCLEOTIDE SEQUENCE</scope>
    <source>
        <strain evidence="2">IFO 4308</strain>
    </source>
</reference>
<proteinExistence type="predicted"/>